<reference evidence="1" key="1">
    <citation type="submission" date="2018-04" db="EMBL/GenBank/DDBJ databases">
        <title>Transcriptome of Schizaphis graminum biotype I.</title>
        <authorList>
            <person name="Scully E.D."/>
            <person name="Geib S.M."/>
            <person name="Palmer N.A."/>
            <person name="Koch K."/>
            <person name="Bradshaw J."/>
            <person name="Heng-Moss T."/>
            <person name="Sarath G."/>
        </authorList>
    </citation>
    <scope>NUCLEOTIDE SEQUENCE</scope>
</reference>
<proteinExistence type="predicted"/>
<sequence>MSGIHLSEESINVNLKHIVRESLDDIVLTASDQDKRGSDKIRHDKFFRSDGHRLQTEIAIIIIIISVAVDCSAPRASGATVGGRLTRDCRLFRSIIVFGD</sequence>
<protein>
    <submittedName>
        <fullName evidence="1">Uncharacterized protein</fullName>
    </submittedName>
</protein>
<dbReference type="EMBL" id="GGMR01006490">
    <property type="protein sequence ID" value="MBY19109.1"/>
    <property type="molecule type" value="Transcribed_RNA"/>
</dbReference>
<dbReference type="AlphaFoldDB" id="A0A2S2NPJ1"/>
<organism evidence="1">
    <name type="scientific">Schizaphis graminum</name>
    <name type="common">Green bug aphid</name>
    <dbReference type="NCBI Taxonomy" id="13262"/>
    <lineage>
        <taxon>Eukaryota</taxon>
        <taxon>Metazoa</taxon>
        <taxon>Ecdysozoa</taxon>
        <taxon>Arthropoda</taxon>
        <taxon>Hexapoda</taxon>
        <taxon>Insecta</taxon>
        <taxon>Pterygota</taxon>
        <taxon>Neoptera</taxon>
        <taxon>Paraneoptera</taxon>
        <taxon>Hemiptera</taxon>
        <taxon>Sternorrhyncha</taxon>
        <taxon>Aphidomorpha</taxon>
        <taxon>Aphidoidea</taxon>
        <taxon>Aphididae</taxon>
        <taxon>Aphidini</taxon>
        <taxon>Schizaphis</taxon>
    </lineage>
</organism>
<accession>A0A2S2NPJ1</accession>
<evidence type="ECO:0000313" key="1">
    <source>
        <dbReference type="EMBL" id="MBY19109.1"/>
    </source>
</evidence>
<gene>
    <name evidence="1" type="ORF">g.117537</name>
</gene>
<name>A0A2S2NPJ1_SCHGA</name>